<evidence type="ECO:0000313" key="5">
    <source>
        <dbReference type="Proteomes" id="UP000175707"/>
    </source>
</evidence>
<dbReference type="InterPro" id="IPR029058">
    <property type="entry name" value="AB_hydrolase_fold"/>
</dbReference>
<dbReference type="SUPFAM" id="SSF53474">
    <property type="entry name" value="alpha/beta-Hydrolases"/>
    <property type="match status" value="1"/>
</dbReference>
<dbReference type="Proteomes" id="UP000175707">
    <property type="component" value="Unassembled WGS sequence"/>
</dbReference>
<dbReference type="AlphaFoldDB" id="A0A1E7YXW0"/>
<dbReference type="InterPro" id="IPR049492">
    <property type="entry name" value="BD-FAE-like_dom"/>
</dbReference>
<dbReference type="EMBL" id="LZYH01000427">
    <property type="protein sequence ID" value="OFC61178.1"/>
    <property type="molecule type" value="Genomic_DNA"/>
</dbReference>
<feature type="domain" description="BD-FAE-like" evidence="3">
    <location>
        <begin position="59"/>
        <end position="165"/>
    </location>
</feature>
<evidence type="ECO:0000256" key="1">
    <source>
        <dbReference type="ARBA" id="ARBA00022801"/>
    </source>
</evidence>
<proteinExistence type="predicted"/>
<organism evidence="4 5">
    <name type="scientific">Acidithiobacillus caldus</name>
    <dbReference type="NCBI Taxonomy" id="33059"/>
    <lineage>
        <taxon>Bacteria</taxon>
        <taxon>Pseudomonadati</taxon>
        <taxon>Pseudomonadota</taxon>
        <taxon>Acidithiobacillia</taxon>
        <taxon>Acidithiobacillales</taxon>
        <taxon>Acidithiobacillaceae</taxon>
        <taxon>Acidithiobacillus</taxon>
    </lineage>
</organism>
<feature type="region of interest" description="Disordered" evidence="2">
    <location>
        <begin position="299"/>
        <end position="320"/>
    </location>
</feature>
<evidence type="ECO:0000313" key="4">
    <source>
        <dbReference type="EMBL" id="OFC61178.1"/>
    </source>
</evidence>
<name>A0A1E7YXW0_9PROT</name>
<dbReference type="InterPro" id="IPR050300">
    <property type="entry name" value="GDXG_lipolytic_enzyme"/>
</dbReference>
<dbReference type="PANTHER" id="PTHR48081">
    <property type="entry name" value="AB HYDROLASE SUPERFAMILY PROTEIN C4A8.06C"/>
    <property type="match status" value="1"/>
</dbReference>
<sequence>MDESPVFRRRRRWWPPLFSVYALLLAACSPVGALNALTPQRSFVLDAAVAYGSGERERLDIYQPSGPAMAGEPVVVFLYGGSWNSGRREEYRFLGEALASAGVLTVIPDYRLYPEVTYPSFLEDNARAVAWVFQHIHRYGGNPQNVFLMGHSAGAYNAAMLALDPRWLGARGLSPASLRGWIGLAGPYDFYPITYRNVRPIFHHPDYPARSQPVDFVGDDSQVPVFLGAARHDHLVDPKRNTEGLATLLRGAGTPGVERIYTGVGHQTLIGAFARTLRWMAPVRQDVLRFIAQESQSSGVRTATAAAPVASRSRDSGSGR</sequence>
<evidence type="ECO:0000259" key="3">
    <source>
        <dbReference type="Pfam" id="PF20434"/>
    </source>
</evidence>
<dbReference type="GO" id="GO:0016787">
    <property type="term" value="F:hydrolase activity"/>
    <property type="evidence" value="ECO:0007669"/>
    <property type="project" value="UniProtKB-KW"/>
</dbReference>
<reference evidence="4 5" key="1">
    <citation type="submission" date="2016-06" db="EMBL/GenBank/DDBJ databases">
        <title>Gene turnover analysis identifies the evolutionary adaptation of the extremophile Acidithiobacillus caldus.</title>
        <authorList>
            <person name="Zhang X."/>
        </authorList>
    </citation>
    <scope>NUCLEOTIDE SEQUENCE [LARGE SCALE GENOMIC DNA]</scope>
    <source>
        <strain evidence="4 5">S1</strain>
    </source>
</reference>
<keyword evidence="1" id="KW-0378">Hydrolase</keyword>
<accession>A0A1E7YXW0</accession>
<comment type="caution">
    <text evidence="4">The sequence shown here is derived from an EMBL/GenBank/DDBJ whole genome shotgun (WGS) entry which is preliminary data.</text>
</comment>
<evidence type="ECO:0000256" key="2">
    <source>
        <dbReference type="SAM" id="MobiDB-lite"/>
    </source>
</evidence>
<gene>
    <name evidence="4" type="ORF">BAE30_05815</name>
</gene>
<dbReference type="RefSeq" id="WP_082179238.1">
    <property type="nucleotide sequence ID" value="NZ_CP133598.1"/>
</dbReference>
<dbReference type="PANTHER" id="PTHR48081:SF9">
    <property type="entry name" value="CARBOXYLESTERASE"/>
    <property type="match status" value="1"/>
</dbReference>
<dbReference type="Pfam" id="PF20434">
    <property type="entry name" value="BD-FAE"/>
    <property type="match status" value="1"/>
</dbReference>
<dbReference type="Gene3D" id="3.40.50.1820">
    <property type="entry name" value="alpha/beta hydrolase"/>
    <property type="match status" value="1"/>
</dbReference>
<protein>
    <submittedName>
        <fullName evidence="4">Esterase</fullName>
    </submittedName>
</protein>